<reference evidence="2 3" key="1">
    <citation type="journal article" date="2022" name="Microbiol. Resour. Announc.">
        <title>Complete Genome Sequence of the Hyperthermophilic and Acidophilic Archaeon Saccharolobus caldissimus Strain HS-3T.</title>
        <authorList>
            <person name="Sakai H.D."/>
            <person name="Kurosawa N."/>
        </authorList>
    </citation>
    <scope>NUCLEOTIDE SEQUENCE [LARGE SCALE GENOMIC DNA]</scope>
    <source>
        <strain evidence="2 3">JCM32116</strain>
    </source>
</reference>
<feature type="transmembrane region" description="Helical" evidence="1">
    <location>
        <begin position="141"/>
        <end position="161"/>
    </location>
</feature>
<name>A0AAQ4CUL4_9CREN</name>
<keyword evidence="3" id="KW-1185">Reference proteome</keyword>
<feature type="transmembrane region" description="Helical" evidence="1">
    <location>
        <begin position="173"/>
        <end position="198"/>
    </location>
</feature>
<evidence type="ECO:0000256" key="1">
    <source>
        <dbReference type="SAM" id="Phobius"/>
    </source>
</evidence>
<sequence>METSLKDIKIFLFSYIISSFFELFFNREFLVGVLPLGMAGINLSKSIIFIAFYYIGAFAYGLVFALQFILIGISAYIGKISKETKGLLWAVLYLTILFDLIHLAEGVNNTAFNPPVLSSFIYVLIIIATIFFVIKDLNKKILYILIIPDLLAFGVLIGSWLIELSKLSIFGEVTYFCGMFMAYSIIIIGSIFVIYSIIVKKVNLKYYIPAAILGLPVSIIALFNLVPGIAMAMGFTFPYILGILGVRNWMPPIFFLIAIFALFSSIGLYKNDKKLSLAVLGLLSSALIFDTVSSTTYLLMPLVAVILGSLI</sequence>
<feature type="transmembrane region" description="Helical" evidence="1">
    <location>
        <begin position="249"/>
        <end position="269"/>
    </location>
</feature>
<feature type="transmembrane region" description="Helical" evidence="1">
    <location>
        <begin position="276"/>
        <end position="300"/>
    </location>
</feature>
<feature type="transmembrane region" description="Helical" evidence="1">
    <location>
        <begin position="116"/>
        <end position="134"/>
    </location>
</feature>
<evidence type="ECO:0000313" key="2">
    <source>
        <dbReference type="EMBL" id="BDB99495.1"/>
    </source>
</evidence>
<feature type="transmembrane region" description="Helical" evidence="1">
    <location>
        <begin position="12"/>
        <end position="34"/>
    </location>
</feature>
<accession>A0AAQ4CUL4</accession>
<keyword evidence="1" id="KW-0812">Transmembrane</keyword>
<dbReference type="EMBL" id="AP025226">
    <property type="protein sequence ID" value="BDB99495.1"/>
    <property type="molecule type" value="Genomic_DNA"/>
</dbReference>
<gene>
    <name evidence="2" type="ORF">SACC_25120</name>
</gene>
<dbReference type="GeneID" id="68867229"/>
<dbReference type="KEGG" id="scas:SACC_25120"/>
<proteinExistence type="predicted"/>
<keyword evidence="1" id="KW-1133">Transmembrane helix</keyword>
<dbReference type="Proteomes" id="UP001319921">
    <property type="component" value="Chromosome"/>
</dbReference>
<dbReference type="AlphaFoldDB" id="A0AAQ4CUL4"/>
<dbReference type="RefSeq" id="WP_229569825.1">
    <property type="nucleotide sequence ID" value="NZ_AP025226.1"/>
</dbReference>
<feature type="transmembrane region" description="Helical" evidence="1">
    <location>
        <begin position="86"/>
        <end position="104"/>
    </location>
</feature>
<feature type="transmembrane region" description="Helical" evidence="1">
    <location>
        <begin position="210"/>
        <end position="237"/>
    </location>
</feature>
<protein>
    <submittedName>
        <fullName evidence="2">Uncharacterized protein</fullName>
    </submittedName>
</protein>
<feature type="transmembrane region" description="Helical" evidence="1">
    <location>
        <begin position="46"/>
        <end position="74"/>
    </location>
</feature>
<keyword evidence="1" id="KW-0472">Membrane</keyword>
<evidence type="ECO:0000313" key="3">
    <source>
        <dbReference type="Proteomes" id="UP001319921"/>
    </source>
</evidence>
<organism evidence="2 3">
    <name type="scientific">Saccharolobus caldissimus</name>
    <dbReference type="NCBI Taxonomy" id="1702097"/>
    <lineage>
        <taxon>Archaea</taxon>
        <taxon>Thermoproteota</taxon>
        <taxon>Thermoprotei</taxon>
        <taxon>Sulfolobales</taxon>
        <taxon>Sulfolobaceae</taxon>
        <taxon>Saccharolobus</taxon>
    </lineage>
</organism>